<organism evidence="4">
    <name type="scientific">Taenia asiatica</name>
    <name type="common">Asian tapeworm</name>
    <dbReference type="NCBI Taxonomy" id="60517"/>
    <lineage>
        <taxon>Eukaryota</taxon>
        <taxon>Metazoa</taxon>
        <taxon>Spiralia</taxon>
        <taxon>Lophotrochozoa</taxon>
        <taxon>Platyhelminthes</taxon>
        <taxon>Cestoda</taxon>
        <taxon>Eucestoda</taxon>
        <taxon>Cyclophyllidea</taxon>
        <taxon>Taeniidae</taxon>
        <taxon>Taenia</taxon>
    </lineage>
</organism>
<feature type="compositionally biased region" description="Low complexity" evidence="1">
    <location>
        <begin position="91"/>
        <end position="102"/>
    </location>
</feature>
<reference evidence="4" key="1">
    <citation type="submission" date="2017-02" db="UniProtKB">
        <authorList>
            <consortium name="WormBaseParasite"/>
        </authorList>
    </citation>
    <scope>IDENTIFICATION</scope>
</reference>
<evidence type="ECO:0000313" key="4">
    <source>
        <dbReference type="WBParaSite" id="TASK_0000248001-mRNA-1"/>
    </source>
</evidence>
<dbReference type="EMBL" id="UYRS01001800">
    <property type="protein sequence ID" value="VDK25348.1"/>
    <property type="molecule type" value="Genomic_DNA"/>
</dbReference>
<dbReference type="Proteomes" id="UP000282613">
    <property type="component" value="Unassembled WGS sequence"/>
</dbReference>
<evidence type="ECO:0000313" key="3">
    <source>
        <dbReference type="Proteomes" id="UP000282613"/>
    </source>
</evidence>
<protein>
    <submittedName>
        <fullName evidence="4">SH2 domain-containing protein</fullName>
    </submittedName>
</protein>
<dbReference type="WBParaSite" id="TASK_0000248001-mRNA-1">
    <property type="protein sequence ID" value="TASK_0000248001-mRNA-1"/>
    <property type="gene ID" value="TASK_0000248001"/>
</dbReference>
<feature type="compositionally biased region" description="Polar residues" evidence="1">
    <location>
        <begin position="103"/>
        <end position="115"/>
    </location>
</feature>
<dbReference type="AlphaFoldDB" id="A0A0R3VYI6"/>
<feature type="region of interest" description="Disordered" evidence="1">
    <location>
        <begin position="91"/>
        <end position="120"/>
    </location>
</feature>
<proteinExistence type="predicted"/>
<evidence type="ECO:0000313" key="2">
    <source>
        <dbReference type="EMBL" id="VDK25348.1"/>
    </source>
</evidence>
<keyword evidence="3" id="KW-1185">Reference proteome</keyword>
<sequence length="158" mass="17393">MTFLELGQLIEVTPGNQPPFAAYYTSHHAVLQPPPSPFQMRQRRVLPANGVFSVRMTSGSFGSSLVVLIKADAVIHLITTNDVSQATITFSPPLSPPTDTSSNQFYPSLPSSRNTRPLPRSTLWTRHMGRTFSPKKQAYKVHLQMRSGAEDSPSLPST</sequence>
<gene>
    <name evidence="2" type="ORF">TASK_LOCUS2481</name>
</gene>
<name>A0A0R3VYI6_TAEAS</name>
<dbReference type="OrthoDB" id="275179at2759"/>
<reference evidence="2 3" key="2">
    <citation type="submission" date="2018-11" db="EMBL/GenBank/DDBJ databases">
        <authorList>
            <consortium name="Pathogen Informatics"/>
        </authorList>
    </citation>
    <scope>NUCLEOTIDE SEQUENCE [LARGE SCALE GENOMIC DNA]</scope>
</reference>
<evidence type="ECO:0000256" key="1">
    <source>
        <dbReference type="SAM" id="MobiDB-lite"/>
    </source>
</evidence>
<accession>A0A0R3VYI6</accession>